<evidence type="ECO:0000313" key="12">
    <source>
        <dbReference type="EMBL" id="KAL3789573.1"/>
    </source>
</evidence>
<keyword evidence="13" id="KW-1185">Reference proteome</keyword>
<protein>
    <recommendedName>
        <fullName evidence="11">Phosphoribosyl-AMP cyclohydrolase domain-containing protein</fullName>
    </recommendedName>
</protein>
<dbReference type="PANTHER" id="PTHR42945:SF1">
    <property type="entry name" value="HISTIDINE BIOSYNTHESIS BIFUNCTIONAL PROTEIN HIS7"/>
    <property type="match status" value="1"/>
</dbReference>
<dbReference type="GO" id="GO:0005524">
    <property type="term" value="F:ATP binding"/>
    <property type="evidence" value="ECO:0007669"/>
    <property type="project" value="UniProtKB-KW"/>
</dbReference>
<evidence type="ECO:0000256" key="9">
    <source>
        <dbReference type="ARBA" id="ARBA00023102"/>
    </source>
</evidence>
<evidence type="ECO:0000256" key="10">
    <source>
        <dbReference type="ARBA" id="ARBA00023268"/>
    </source>
</evidence>
<keyword evidence="10" id="KW-0511">Multifunctional enzyme</keyword>
<dbReference type="Pfam" id="PF01502">
    <property type="entry name" value="PRA-CH"/>
    <property type="match status" value="1"/>
</dbReference>
<dbReference type="NCBIfam" id="TIGR03188">
    <property type="entry name" value="histidine_hisI"/>
    <property type="match status" value="1"/>
</dbReference>
<keyword evidence="8" id="KW-0067">ATP-binding</keyword>
<reference evidence="12 13" key="1">
    <citation type="submission" date="2024-10" db="EMBL/GenBank/DDBJ databases">
        <title>Updated reference genomes for cyclostephanoid diatoms.</title>
        <authorList>
            <person name="Roberts W.R."/>
            <person name="Alverson A.J."/>
        </authorList>
    </citation>
    <scope>NUCLEOTIDE SEQUENCE [LARGE SCALE GENOMIC DNA]</scope>
    <source>
        <strain evidence="12 13">AJA010-31</strain>
    </source>
</reference>
<evidence type="ECO:0000256" key="3">
    <source>
        <dbReference type="ARBA" id="ARBA00005169"/>
    </source>
</evidence>
<feature type="domain" description="Phosphoribosyl-AMP cyclohydrolase" evidence="11">
    <location>
        <begin position="305"/>
        <end position="380"/>
    </location>
</feature>
<keyword evidence="5" id="KW-0028">Amino-acid biosynthesis</keyword>
<dbReference type="InterPro" id="IPR008179">
    <property type="entry name" value="HisE"/>
</dbReference>
<gene>
    <name evidence="12" type="ORF">ACHAWO_009136</name>
</gene>
<evidence type="ECO:0000256" key="8">
    <source>
        <dbReference type="ARBA" id="ARBA00022840"/>
    </source>
</evidence>
<dbReference type="Proteomes" id="UP001530400">
    <property type="component" value="Unassembled WGS sequence"/>
</dbReference>
<dbReference type="GO" id="GO:0004636">
    <property type="term" value="F:phosphoribosyl-ATP diphosphatase activity"/>
    <property type="evidence" value="ECO:0007669"/>
    <property type="project" value="UniProtKB-EC"/>
</dbReference>
<name>A0ABD3PP92_9STRA</name>
<dbReference type="Gene3D" id="3.10.20.810">
    <property type="entry name" value="Phosphoribosyl-AMP cyclohydrolase"/>
    <property type="match status" value="1"/>
</dbReference>
<dbReference type="InterPro" id="IPR038019">
    <property type="entry name" value="PRib_AMP_CycHydrolase_sf"/>
</dbReference>
<evidence type="ECO:0000256" key="7">
    <source>
        <dbReference type="ARBA" id="ARBA00022801"/>
    </source>
</evidence>
<dbReference type="InterPro" id="IPR002496">
    <property type="entry name" value="PRib_AMP_CycHydrolase_dom"/>
</dbReference>
<evidence type="ECO:0000256" key="5">
    <source>
        <dbReference type="ARBA" id="ARBA00022605"/>
    </source>
</evidence>
<dbReference type="GO" id="GO:0000105">
    <property type="term" value="P:L-histidine biosynthetic process"/>
    <property type="evidence" value="ECO:0007669"/>
    <property type="project" value="UniProtKB-KW"/>
</dbReference>
<accession>A0ABD3PP92</accession>
<dbReference type="SUPFAM" id="SSF141734">
    <property type="entry name" value="HisI-like"/>
    <property type="match status" value="1"/>
</dbReference>
<evidence type="ECO:0000256" key="2">
    <source>
        <dbReference type="ARBA" id="ARBA00001460"/>
    </source>
</evidence>
<dbReference type="InterPro" id="IPR021130">
    <property type="entry name" value="PRib-ATP_PPHydrolase-like"/>
</dbReference>
<comment type="pathway">
    <text evidence="3">Amino-acid biosynthesis; L-histidine biosynthesis; L-histidine from 5-phospho-alpha-D-ribose 1-diphosphate: step 3/9.</text>
</comment>
<keyword evidence="9" id="KW-0368">Histidine biosynthesis</keyword>
<dbReference type="CDD" id="cd11546">
    <property type="entry name" value="NTP-PPase_His4"/>
    <property type="match status" value="1"/>
</dbReference>
<dbReference type="AlphaFoldDB" id="A0ABD3PP92"/>
<organism evidence="12 13">
    <name type="scientific">Cyclotella atomus</name>
    <dbReference type="NCBI Taxonomy" id="382360"/>
    <lineage>
        <taxon>Eukaryota</taxon>
        <taxon>Sar</taxon>
        <taxon>Stramenopiles</taxon>
        <taxon>Ochrophyta</taxon>
        <taxon>Bacillariophyta</taxon>
        <taxon>Coscinodiscophyceae</taxon>
        <taxon>Thalassiosirophycidae</taxon>
        <taxon>Stephanodiscales</taxon>
        <taxon>Stephanodiscaceae</taxon>
        <taxon>Cyclotella</taxon>
    </lineage>
</organism>
<dbReference type="GO" id="GO:0004635">
    <property type="term" value="F:phosphoribosyl-AMP cyclohydrolase activity"/>
    <property type="evidence" value="ECO:0007669"/>
    <property type="project" value="UniProtKB-EC"/>
</dbReference>
<sequence>MACLPYPTFHLSPTKTYDTLALPSVGRVRIHPQSCPGAMLIPDNTTANDGAAVSSSITETTCCIDDPAQYYDTILQKTLLQCNTPQDTKENKQIYKKYMKQSVALASLYLSKFLGVDTSIVDVEMVLPVKDVMESDLCLAACFLDAGCQSIVLEVDTQSGSSSSLQDVMMACQVCGVPRERMVIHFGSLGVFTECFEDKRGEMGDKFGVVSVGMDADLNLMKKVAEEIVKDKAFKFVIQIPSSDDVCSTVGEFAKSVKEDQGHVSLIDPSAQQLGSSYASCLKTDRADGLYTTVVCTRSNEALGLVYSSKESIVAALQSARGVYYSRSRNSLWRKGDTSGHHQTLHRIDVDCDGDALRFTVTQNGDETKAFCHLNTLTCWGEPRGLRHLEGVLQKRLVDAPAGSYTKRLFEDEELLRDKLVEEAQELNEADTKQHVAEELADVIYFAMVRAAKAGVSIDDAVVELDKRARKVTRRQGDSKAYRIQAGNEILGKGKDGK</sequence>
<evidence type="ECO:0000256" key="4">
    <source>
        <dbReference type="ARBA" id="ARBA00005204"/>
    </source>
</evidence>
<comment type="caution">
    <text evidence="12">The sequence shown here is derived from an EMBL/GenBank/DDBJ whole genome shotgun (WGS) entry which is preliminary data.</text>
</comment>
<keyword evidence="6" id="KW-0547">Nucleotide-binding</keyword>
<evidence type="ECO:0000313" key="13">
    <source>
        <dbReference type="Proteomes" id="UP001530400"/>
    </source>
</evidence>
<evidence type="ECO:0000256" key="6">
    <source>
        <dbReference type="ARBA" id="ARBA00022741"/>
    </source>
</evidence>
<comment type="pathway">
    <text evidence="4">Amino-acid biosynthesis; L-histidine biosynthesis; L-histidine from 5-phospho-alpha-D-ribose 1-diphosphate: step 2/9.</text>
</comment>
<evidence type="ECO:0000256" key="1">
    <source>
        <dbReference type="ARBA" id="ARBA00000024"/>
    </source>
</evidence>
<proteinExistence type="predicted"/>
<comment type="catalytic activity">
    <reaction evidence="2">
        <text>1-(5-phospho-beta-D-ribosyl)-ATP + H2O = 1-(5-phospho-beta-D-ribosyl)-5'-AMP + diphosphate + H(+)</text>
        <dbReference type="Rhea" id="RHEA:22828"/>
        <dbReference type="ChEBI" id="CHEBI:15377"/>
        <dbReference type="ChEBI" id="CHEBI:15378"/>
        <dbReference type="ChEBI" id="CHEBI:33019"/>
        <dbReference type="ChEBI" id="CHEBI:59457"/>
        <dbReference type="ChEBI" id="CHEBI:73183"/>
        <dbReference type="EC" id="3.6.1.31"/>
    </reaction>
</comment>
<dbReference type="Gene3D" id="1.10.287.1080">
    <property type="entry name" value="MazG-like"/>
    <property type="match status" value="1"/>
</dbReference>
<evidence type="ECO:0000259" key="11">
    <source>
        <dbReference type="Pfam" id="PF01502"/>
    </source>
</evidence>
<dbReference type="EMBL" id="JALLPJ020000519">
    <property type="protein sequence ID" value="KAL3789573.1"/>
    <property type="molecule type" value="Genomic_DNA"/>
</dbReference>
<keyword evidence="7" id="KW-0378">Hydrolase</keyword>
<dbReference type="Pfam" id="PF01503">
    <property type="entry name" value="PRA-PH"/>
    <property type="match status" value="1"/>
</dbReference>
<dbReference type="SUPFAM" id="SSF101386">
    <property type="entry name" value="all-alpha NTP pyrophosphatases"/>
    <property type="match status" value="1"/>
</dbReference>
<comment type="catalytic activity">
    <reaction evidence="1">
        <text>1-(5-phospho-beta-D-ribosyl)-5'-AMP + H2O = 1-(5-phospho-beta-D-ribosyl)-5-[(5-phospho-beta-D-ribosylamino)methylideneamino]imidazole-4-carboxamide</text>
        <dbReference type="Rhea" id="RHEA:20049"/>
        <dbReference type="ChEBI" id="CHEBI:15377"/>
        <dbReference type="ChEBI" id="CHEBI:58435"/>
        <dbReference type="ChEBI" id="CHEBI:59457"/>
        <dbReference type="EC" id="3.5.4.19"/>
    </reaction>
</comment>
<dbReference type="PANTHER" id="PTHR42945">
    <property type="entry name" value="HISTIDINE BIOSYNTHESIS BIFUNCTIONAL PROTEIN"/>
    <property type="match status" value="1"/>
</dbReference>